<evidence type="ECO:0000256" key="1">
    <source>
        <dbReference type="ARBA" id="ARBA00004651"/>
    </source>
</evidence>
<feature type="transmembrane region" description="Helical" evidence="7">
    <location>
        <begin position="20"/>
        <end position="38"/>
    </location>
</feature>
<feature type="transmembrane region" description="Helical" evidence="7">
    <location>
        <begin position="584"/>
        <end position="602"/>
    </location>
</feature>
<evidence type="ECO:0000256" key="7">
    <source>
        <dbReference type="SAM" id="Phobius"/>
    </source>
</evidence>
<sequence>MNTFYKNIIRDMKTTLGKVFSIGVMVGLATMIIVGLNLTGPSMRKSLDESLNIYKHPDIIVRSTYPMDYEDQILLENDDDIKDISFIKIIDLENQDNIIRIKSFDKNFEKIDMVDGQKLKAKNEIILDKALKSTYKIGDYVDFSYINDKQKDTNKLKNTKYKVVGFFNTSQRFLEDMKEISPVGKKEIAGLAFISEENFEKEEFDEVNISYKTTEELNKTSNEYKKIVKDKKDTIDKAILSRPKEVLEKIKTEANDKINKAEGDLSDAREKISDTEKDLKDAKIKIDDGFSKYETEKAKYHREIENAKSKLTKARNDLITGQAELDKAKLELENSRNKYDEEIKINEEKLNESYQQIKAGQDEISSKRQEIENGLSQIDASFKESLQVNGQLPDSNENQTELGLDTLGLANSDDFEEEIAKQKAPLLAGLEEIKKKEAELNRSLATYNQGKAKFEEEKKSGAAKLDQAQKTVNSKQTEINRGWTSYYQGLDELEKNRVKGANELEKAYKDLIKSKADYEKGLKEFEDKKAESLDDIEEGEEKIKDQKETLLKLTDPEYKVSTIFDNEGIDTYYQNSLNMDKLSLVFPVFFYMVAMLVTLTTMKRYIEEQRLINGSLKSLGYSNKLIARRFYIYGLIPTLIGSIIGGILARYLIAGIIFKAYSTGFSIINMSFTSSLLLIIGSVILSASLVALTVFFTSKETVNESPARLLQAKAPEKGSKILLEKIRPIWKSLSFMQKITARNLFRYKSRMFMTLFGVAGCTALIFFGFAMIDSLKDTSAIQQNELFHYQSIAILDQKSDRKAFDDLIEKDKRLEIRNESASLNRTGTDLDLSIIIPKDIARFNDFVSLRKNKSNPINLKEAKAVITKNASKKLKLKENDKIKVEVDKKLIEIEIGAITENYVGDYLYISKDYYEDLTSNKLSVNADYIKGDPDKITQKLEDIDDILAVINTSRAYESMDALLANLNLVIVVITLVSSVLASVVLYNITDINVSERKRELATIKVLGFYPKEVTAYIYREIFILSLIGIGGGYLLGYLMFRYIIDLVAPRDIMLSYKLHPISFIVSAAITLILSMIMLIYVHNKLKNIDMAEAMSSGE</sequence>
<evidence type="ECO:0000256" key="2">
    <source>
        <dbReference type="ARBA" id="ARBA00022475"/>
    </source>
</evidence>
<dbReference type="InterPro" id="IPR003838">
    <property type="entry name" value="ABC3_permease_C"/>
</dbReference>
<evidence type="ECO:0000259" key="8">
    <source>
        <dbReference type="Pfam" id="PF02687"/>
    </source>
</evidence>
<feature type="transmembrane region" description="Helical" evidence="7">
    <location>
        <begin position="1060"/>
        <end position="1081"/>
    </location>
</feature>
<organism evidence="9 10">
    <name type="scientific">Anaerococcus kampingae</name>
    <dbReference type="NCBI Taxonomy" id="3115614"/>
    <lineage>
        <taxon>Bacteria</taxon>
        <taxon>Bacillati</taxon>
        <taxon>Bacillota</taxon>
        <taxon>Tissierellia</taxon>
        <taxon>Tissierellales</taxon>
        <taxon>Peptoniphilaceae</taxon>
        <taxon>Anaerococcus</taxon>
    </lineage>
</organism>
<protein>
    <submittedName>
        <fullName evidence="9">FtsX-like permease family protein</fullName>
    </submittedName>
</protein>
<feature type="transmembrane region" description="Helical" evidence="7">
    <location>
        <begin position="630"/>
        <end position="653"/>
    </location>
</feature>
<dbReference type="Pfam" id="PF02687">
    <property type="entry name" value="FtsX"/>
    <property type="match status" value="2"/>
</dbReference>
<name>A0ABW9MDE9_9FIRM</name>
<dbReference type="InterPro" id="IPR038766">
    <property type="entry name" value="Membrane_comp_ABC_pdt"/>
</dbReference>
<evidence type="ECO:0000256" key="5">
    <source>
        <dbReference type="ARBA" id="ARBA00023136"/>
    </source>
</evidence>
<feature type="domain" description="ABC3 transporter permease C-terminal" evidence="8">
    <location>
        <begin position="585"/>
        <end position="698"/>
    </location>
</feature>
<dbReference type="RefSeq" id="WP_106460103.1">
    <property type="nucleotide sequence ID" value="NZ_JBGMEF010000018.1"/>
</dbReference>
<keyword evidence="10" id="KW-1185">Reference proteome</keyword>
<accession>A0ABW9MDE9</accession>
<feature type="transmembrane region" description="Helical" evidence="7">
    <location>
        <begin position="1021"/>
        <end position="1040"/>
    </location>
</feature>
<evidence type="ECO:0000313" key="10">
    <source>
        <dbReference type="Proteomes" id="UP001637994"/>
    </source>
</evidence>
<proteinExistence type="predicted"/>
<reference evidence="9 10" key="1">
    <citation type="journal article" date="2025" name="Anaerobe">
        <title>Description of Anaerococcus kampingiae sp. nov., Anaerococcus groningensis sp. nov., Anaerococcus martiniensis sp. nov., and Anaerococcus cruorum sp. nov., isolated from human clinical specimens.</title>
        <authorList>
            <person name="Boiten K.E."/>
            <person name="Meijer J."/>
            <person name="van Wezel E.M."/>
            <person name="Veloo A.C.M."/>
        </authorList>
    </citation>
    <scope>NUCLEOTIDE SEQUENCE [LARGE SCALE GENOMIC DNA]</scope>
    <source>
        <strain evidence="9 10">ENR0874</strain>
    </source>
</reference>
<dbReference type="PANTHER" id="PTHR30287">
    <property type="entry name" value="MEMBRANE COMPONENT OF PREDICTED ABC SUPERFAMILY METABOLITE UPTAKE TRANSPORTER"/>
    <property type="match status" value="1"/>
</dbReference>
<feature type="coiled-coil region" evidence="6">
    <location>
        <begin position="244"/>
        <end position="352"/>
    </location>
</feature>
<comment type="subcellular location">
    <subcellularLocation>
        <location evidence="1">Cell membrane</location>
        <topology evidence="1">Multi-pass membrane protein</topology>
    </subcellularLocation>
</comment>
<keyword evidence="6" id="KW-0175">Coiled coil</keyword>
<feature type="transmembrane region" description="Helical" evidence="7">
    <location>
        <begin position="962"/>
        <end position="988"/>
    </location>
</feature>
<gene>
    <name evidence="9" type="ORF">ACCQ42_04105</name>
</gene>
<keyword evidence="5 7" id="KW-0472">Membrane</keyword>
<evidence type="ECO:0000256" key="3">
    <source>
        <dbReference type="ARBA" id="ARBA00022692"/>
    </source>
</evidence>
<keyword evidence="3 7" id="KW-0812">Transmembrane</keyword>
<feature type="transmembrane region" description="Helical" evidence="7">
    <location>
        <begin position="673"/>
        <end position="696"/>
    </location>
</feature>
<keyword evidence="2" id="KW-1003">Cell membrane</keyword>
<dbReference type="EMBL" id="JBGMEF010000018">
    <property type="protein sequence ID" value="MFO3666949.1"/>
    <property type="molecule type" value="Genomic_DNA"/>
</dbReference>
<comment type="caution">
    <text evidence="9">The sequence shown here is derived from an EMBL/GenBank/DDBJ whole genome shotgun (WGS) entry which is preliminary data.</text>
</comment>
<dbReference type="PANTHER" id="PTHR30287:SF1">
    <property type="entry name" value="INNER MEMBRANE PROTEIN"/>
    <property type="match status" value="1"/>
</dbReference>
<keyword evidence="4 7" id="KW-1133">Transmembrane helix</keyword>
<dbReference type="Proteomes" id="UP001637994">
    <property type="component" value="Unassembled WGS sequence"/>
</dbReference>
<feature type="domain" description="ABC3 transporter permease C-terminal" evidence="8">
    <location>
        <begin position="972"/>
        <end position="1088"/>
    </location>
</feature>
<evidence type="ECO:0000256" key="6">
    <source>
        <dbReference type="SAM" id="Coils"/>
    </source>
</evidence>
<evidence type="ECO:0000256" key="4">
    <source>
        <dbReference type="ARBA" id="ARBA00022989"/>
    </source>
</evidence>
<feature type="transmembrane region" description="Helical" evidence="7">
    <location>
        <begin position="752"/>
        <end position="772"/>
    </location>
</feature>
<feature type="coiled-coil region" evidence="6">
    <location>
        <begin position="451"/>
        <end position="549"/>
    </location>
</feature>
<evidence type="ECO:0000313" key="9">
    <source>
        <dbReference type="EMBL" id="MFO3666949.1"/>
    </source>
</evidence>